<keyword evidence="5" id="KW-0472">Membrane</keyword>
<evidence type="ECO:0000313" key="11">
    <source>
        <dbReference type="Proteomes" id="UP001364890"/>
    </source>
</evidence>
<dbReference type="Gene3D" id="3.30.300.210">
    <property type="entry name" value="Nutrient germinant receptor protein C, domain 3"/>
    <property type="match status" value="1"/>
</dbReference>
<comment type="caution">
    <text evidence="10">The sequence shown here is derived from an EMBL/GenBank/DDBJ whole genome shotgun (WGS) entry which is preliminary data.</text>
</comment>
<dbReference type="RefSeq" id="WP_336495705.1">
    <property type="nucleotide sequence ID" value="NZ_JBAWSY010000001.1"/>
</dbReference>
<keyword evidence="7" id="KW-0449">Lipoprotein</keyword>
<evidence type="ECO:0000256" key="5">
    <source>
        <dbReference type="ARBA" id="ARBA00023136"/>
    </source>
</evidence>
<dbReference type="PROSITE" id="PS51257">
    <property type="entry name" value="PROKAR_LIPOPROTEIN"/>
    <property type="match status" value="1"/>
</dbReference>
<evidence type="ECO:0000259" key="8">
    <source>
        <dbReference type="Pfam" id="PF05504"/>
    </source>
</evidence>
<dbReference type="PANTHER" id="PTHR35789">
    <property type="entry name" value="SPORE GERMINATION PROTEIN B3"/>
    <property type="match status" value="1"/>
</dbReference>
<keyword evidence="11" id="KW-1185">Reference proteome</keyword>
<keyword evidence="6" id="KW-0564">Palmitate</keyword>
<comment type="subcellular location">
    <subcellularLocation>
        <location evidence="1">Membrane</location>
        <topology evidence="1">Lipid-anchor</topology>
    </subcellularLocation>
</comment>
<evidence type="ECO:0000256" key="4">
    <source>
        <dbReference type="ARBA" id="ARBA00022729"/>
    </source>
</evidence>
<keyword evidence="3" id="KW-0309">Germination</keyword>
<evidence type="ECO:0000256" key="3">
    <source>
        <dbReference type="ARBA" id="ARBA00022544"/>
    </source>
</evidence>
<dbReference type="EMBL" id="JBAWSY010000001">
    <property type="protein sequence ID" value="MEI4768147.1"/>
    <property type="molecule type" value="Genomic_DNA"/>
</dbReference>
<dbReference type="InterPro" id="IPR038501">
    <property type="entry name" value="Spore_GerAC_C_sf"/>
</dbReference>
<evidence type="ECO:0000256" key="7">
    <source>
        <dbReference type="ARBA" id="ARBA00023288"/>
    </source>
</evidence>
<dbReference type="Pfam" id="PF05504">
    <property type="entry name" value="Spore_GerAC"/>
    <property type="match status" value="1"/>
</dbReference>
<name>A0ABU8F1M8_9BACI</name>
<reference evidence="10 11" key="1">
    <citation type="submission" date="2024-01" db="EMBL/GenBank/DDBJ databases">
        <title>Seven novel Bacillus-like species.</title>
        <authorList>
            <person name="Liu G."/>
        </authorList>
    </citation>
    <scope>NUCLEOTIDE SEQUENCE [LARGE SCALE GENOMIC DNA]</scope>
    <source>
        <strain evidence="10 11">FJAT-51614</strain>
    </source>
</reference>
<sequence>MNKWRFIILSVCIITLAGCAETKILERISITTLIGYDLEDNDKVSTTAVIRQVNPEFESKVDTISAENYTSKGTRAKINLKTSKKIMAGQLRVVLLGDELVKNDIGPTLESLSKDPDISSSISLAVVEGKAKPLIEHKYENIKDIGQHIYMLLEQNVEREHSISSTLHEVSRVYYSPLSDLILPVLKKKDDLVEISGIAFFNDAKMVGQLPSSDGFFVKISRDNYKSGILEIIINANGLASQSDQNLPDEVPISIDAIKTVRKLKLIDSSDLEFDLNIKIKGRILELHPDVNVGNPRLVKELEKAIDKKITSEISRVIAYSQEINADVYGFGEHYRSHVRNSKLTSEKWHEIYPKIKVNVQVDFETIRSGVFE</sequence>
<gene>
    <name evidence="10" type="ORF">WAX74_00550</name>
</gene>
<organism evidence="10 11">
    <name type="scientific">Psychrobacillus mangrovi</name>
    <dbReference type="NCBI Taxonomy" id="3117745"/>
    <lineage>
        <taxon>Bacteria</taxon>
        <taxon>Bacillati</taxon>
        <taxon>Bacillota</taxon>
        <taxon>Bacilli</taxon>
        <taxon>Bacillales</taxon>
        <taxon>Bacillaceae</taxon>
        <taxon>Psychrobacillus</taxon>
    </lineage>
</organism>
<proteinExistence type="inferred from homology"/>
<dbReference type="Pfam" id="PF25198">
    <property type="entry name" value="Spore_GerAC_N"/>
    <property type="match status" value="1"/>
</dbReference>
<comment type="similarity">
    <text evidence="2">Belongs to the GerABKC lipoprotein family.</text>
</comment>
<dbReference type="PANTHER" id="PTHR35789:SF1">
    <property type="entry name" value="SPORE GERMINATION PROTEIN B3"/>
    <property type="match status" value="1"/>
</dbReference>
<dbReference type="InterPro" id="IPR057336">
    <property type="entry name" value="GerAC_N"/>
</dbReference>
<evidence type="ECO:0000259" key="9">
    <source>
        <dbReference type="Pfam" id="PF25198"/>
    </source>
</evidence>
<feature type="domain" description="Spore germination GerAC-like C-terminal" evidence="8">
    <location>
        <begin position="196"/>
        <end position="370"/>
    </location>
</feature>
<evidence type="ECO:0000256" key="2">
    <source>
        <dbReference type="ARBA" id="ARBA00007886"/>
    </source>
</evidence>
<evidence type="ECO:0000256" key="1">
    <source>
        <dbReference type="ARBA" id="ARBA00004635"/>
    </source>
</evidence>
<keyword evidence="4" id="KW-0732">Signal</keyword>
<dbReference type="InterPro" id="IPR046953">
    <property type="entry name" value="Spore_GerAC-like_C"/>
</dbReference>
<evidence type="ECO:0000256" key="6">
    <source>
        <dbReference type="ARBA" id="ARBA00023139"/>
    </source>
</evidence>
<dbReference type="Proteomes" id="UP001364890">
    <property type="component" value="Unassembled WGS sequence"/>
</dbReference>
<feature type="domain" description="Spore germination protein N-terminal" evidence="9">
    <location>
        <begin position="23"/>
        <end position="187"/>
    </location>
</feature>
<dbReference type="NCBIfam" id="TIGR02887">
    <property type="entry name" value="spore_ger_x_C"/>
    <property type="match status" value="1"/>
</dbReference>
<evidence type="ECO:0000313" key="10">
    <source>
        <dbReference type="EMBL" id="MEI4768147.1"/>
    </source>
</evidence>
<protein>
    <submittedName>
        <fullName evidence="10">Ger(X)C family spore germination protein</fullName>
    </submittedName>
</protein>
<dbReference type="InterPro" id="IPR008844">
    <property type="entry name" value="Spore_GerAC-like"/>
</dbReference>
<accession>A0ABU8F1M8</accession>